<name>A0A937HGF9_9PROT</name>
<organism evidence="2 3">
    <name type="scientific">PS1 clade bacterium</name>
    <dbReference type="NCBI Taxonomy" id="2175152"/>
    <lineage>
        <taxon>Bacteria</taxon>
        <taxon>Pseudomonadati</taxon>
        <taxon>Pseudomonadota</taxon>
        <taxon>Alphaproteobacteria</taxon>
        <taxon>PS1 clade</taxon>
    </lineage>
</organism>
<protein>
    <recommendedName>
        <fullName evidence="4">Tetratricopeptide repeat protein</fullName>
    </recommendedName>
</protein>
<evidence type="ECO:0008006" key="4">
    <source>
        <dbReference type="Google" id="ProtNLM"/>
    </source>
</evidence>
<reference evidence="2" key="1">
    <citation type="submission" date="2020-10" db="EMBL/GenBank/DDBJ databases">
        <title>Microbiome of the Black Sea water column analyzed by genome centric metagenomics.</title>
        <authorList>
            <person name="Cabello-Yeves P.J."/>
            <person name="Callieri C."/>
            <person name="Picazo A."/>
            <person name="Mehrshad M."/>
            <person name="Haro-Moreno J.M."/>
            <person name="Roda-Garcia J."/>
            <person name="Dzembekova N."/>
            <person name="Slabakova V."/>
            <person name="Slabakova N."/>
            <person name="Moncheva S."/>
            <person name="Rodriguez-Valera F."/>
        </authorList>
    </citation>
    <scope>NUCLEOTIDE SEQUENCE</scope>
    <source>
        <strain evidence="2">BS307-5m-G5</strain>
    </source>
</reference>
<dbReference type="PROSITE" id="PS51257">
    <property type="entry name" value="PROKAR_LIPOPROTEIN"/>
    <property type="match status" value="1"/>
</dbReference>
<evidence type="ECO:0000256" key="1">
    <source>
        <dbReference type="SAM" id="SignalP"/>
    </source>
</evidence>
<sequence>MRHRLTSAFLICTAALLAPFAALACSAPPALLTAPPAKILAAMEADAAPYLAAMDDYSIAMEACYDGPLGPLELAPFIKAADLLSLNMGRVSTLAEDRVRDNELDYEALLSSTLWSDMEAMRVASAYASAWAALASAVRHISAEDKKQGLIAATKLLQQLTFEFKHPVLVQRSMYGLATAQIEGGQLAAATQTLTRLRQSLARGGAPAFKQSVDDFYARITAPDYQPPTSLFSSTPTAKAASLGAPFNNLKGASQESENALRLARQALGEARPASEIVALLEPALRGSPESARAALALVARDQLLLRAMDYAPGPSLRVMQRAFADGQYGQLVASWPDLKPYYPLLPPGVKRQVDYQMGVARLNLGELVLAQDYLRAARAATSDGPERVRIDKLIVLARLSADKSPDAARVALAEKHYRPALKIAAQKPIDGPPPTPEEALDDLLNLRARIVLARHAAAQADWSGADIYLTGIGPDQPAYQLFLGMRVRLLAEALKKRQAAGESAERIRTTARGGQLLYRLWLTSQCPPGCPPSNRLAVHRAAFETALIARLDSTAFGVAWGGFVEEGGDVRPFLPQALDYLVDMADGERLMVLLEPANEELAALVLGQWKKHLQARSQKPDFDGRYQFLSALTDLQGRPQAVLLEALIGHDLARDGNAVALENAEILAANFPRRPSAWFWRAAALQANQRGLEAARALSSLAQRTPADDPVGMGARLGLAALFVGLERGAQACAMRQKIFSRPEAPARWRDAVTAFPLLKDWQDTTDRHCG</sequence>
<keyword evidence="1" id="KW-0732">Signal</keyword>
<dbReference type="AlphaFoldDB" id="A0A937HGF9"/>
<feature type="signal peptide" evidence="1">
    <location>
        <begin position="1"/>
        <end position="24"/>
    </location>
</feature>
<evidence type="ECO:0000313" key="2">
    <source>
        <dbReference type="EMBL" id="MBL6761207.1"/>
    </source>
</evidence>
<comment type="caution">
    <text evidence="2">The sequence shown here is derived from an EMBL/GenBank/DDBJ whole genome shotgun (WGS) entry which is preliminary data.</text>
</comment>
<evidence type="ECO:0000313" key="3">
    <source>
        <dbReference type="Proteomes" id="UP000785783"/>
    </source>
</evidence>
<feature type="chain" id="PRO_5038084838" description="Tetratricopeptide repeat protein" evidence="1">
    <location>
        <begin position="25"/>
        <end position="772"/>
    </location>
</feature>
<dbReference type="Proteomes" id="UP000785783">
    <property type="component" value="Unassembled WGS sequence"/>
</dbReference>
<gene>
    <name evidence="2" type="ORF">ISQ19_00745</name>
</gene>
<accession>A0A937HGF9</accession>
<dbReference type="EMBL" id="JADHOK010000004">
    <property type="protein sequence ID" value="MBL6761207.1"/>
    <property type="molecule type" value="Genomic_DNA"/>
</dbReference>
<proteinExistence type="predicted"/>